<protein>
    <submittedName>
        <fullName evidence="2">Uncharacterized protein</fullName>
    </submittedName>
</protein>
<feature type="region of interest" description="Disordered" evidence="1">
    <location>
        <begin position="31"/>
        <end position="54"/>
    </location>
</feature>
<dbReference type="Proteomes" id="UP001189624">
    <property type="component" value="Chromosome 9"/>
</dbReference>
<sequence length="205" mass="23142">MVQTRMEARLDSLEKGFESLLEMMQNINRTLQQKTNSTGESDDGGTQGERNGMRKGLWEDRWRRLEIPIFVESLPELMDYAQGIDENKVINNEGGWNDKGGNRPRSYQPARTVTWNGGNNTTGENYPVGGASSAGANFKDLTLKLPTSQGTMVLKGEIALSRTEASFQSIIRALRDEGQGFFLECKKMIQEPDKPPVFQLEFRRF</sequence>
<dbReference type="AlphaFoldDB" id="A0AA86TI03"/>
<dbReference type="EMBL" id="OY731406">
    <property type="protein sequence ID" value="CAJ1974639.1"/>
    <property type="molecule type" value="Genomic_DNA"/>
</dbReference>
<reference evidence="2" key="1">
    <citation type="submission" date="2023-10" db="EMBL/GenBank/DDBJ databases">
        <authorList>
            <person name="Domelevo Entfellner J.-B."/>
        </authorList>
    </citation>
    <scope>NUCLEOTIDE SEQUENCE</scope>
</reference>
<keyword evidence="3" id="KW-1185">Reference proteome</keyword>
<evidence type="ECO:0000256" key="1">
    <source>
        <dbReference type="SAM" id="MobiDB-lite"/>
    </source>
</evidence>
<dbReference type="Gramene" id="rna-AYBTSS11_LOCUS26719">
    <property type="protein sequence ID" value="CAJ1974639.1"/>
    <property type="gene ID" value="gene-AYBTSS11_LOCUS26719"/>
</dbReference>
<organism evidence="2 3">
    <name type="scientific">Sphenostylis stenocarpa</name>
    <dbReference type="NCBI Taxonomy" id="92480"/>
    <lineage>
        <taxon>Eukaryota</taxon>
        <taxon>Viridiplantae</taxon>
        <taxon>Streptophyta</taxon>
        <taxon>Embryophyta</taxon>
        <taxon>Tracheophyta</taxon>
        <taxon>Spermatophyta</taxon>
        <taxon>Magnoliopsida</taxon>
        <taxon>eudicotyledons</taxon>
        <taxon>Gunneridae</taxon>
        <taxon>Pentapetalae</taxon>
        <taxon>rosids</taxon>
        <taxon>fabids</taxon>
        <taxon>Fabales</taxon>
        <taxon>Fabaceae</taxon>
        <taxon>Papilionoideae</taxon>
        <taxon>50 kb inversion clade</taxon>
        <taxon>NPAAA clade</taxon>
        <taxon>indigoferoid/millettioid clade</taxon>
        <taxon>Phaseoleae</taxon>
        <taxon>Sphenostylis</taxon>
    </lineage>
</organism>
<evidence type="ECO:0000313" key="3">
    <source>
        <dbReference type="Proteomes" id="UP001189624"/>
    </source>
</evidence>
<gene>
    <name evidence="2" type="ORF">AYBTSS11_LOCUS26719</name>
</gene>
<evidence type="ECO:0000313" key="2">
    <source>
        <dbReference type="EMBL" id="CAJ1974639.1"/>
    </source>
</evidence>
<accession>A0AA86TI03</accession>
<name>A0AA86TI03_9FABA</name>
<proteinExistence type="predicted"/>